<keyword evidence="2" id="KW-1185">Reference proteome</keyword>
<name>A0A8S1GPF0_9PELO</name>
<protein>
    <submittedName>
        <fullName evidence="1">Uncharacterized protein</fullName>
    </submittedName>
</protein>
<sequence>MLIAINVGRERQYAVICHLNSIQRDNWSRQRAEASHISLRVSSFLKLPHNRNNEVVADSHFSWGSISSSQAIVKARA</sequence>
<organism evidence="1 2">
    <name type="scientific">Caenorhabditis auriculariae</name>
    <dbReference type="NCBI Taxonomy" id="2777116"/>
    <lineage>
        <taxon>Eukaryota</taxon>
        <taxon>Metazoa</taxon>
        <taxon>Ecdysozoa</taxon>
        <taxon>Nematoda</taxon>
        <taxon>Chromadorea</taxon>
        <taxon>Rhabditida</taxon>
        <taxon>Rhabditina</taxon>
        <taxon>Rhabditomorpha</taxon>
        <taxon>Rhabditoidea</taxon>
        <taxon>Rhabditidae</taxon>
        <taxon>Peloderinae</taxon>
        <taxon>Caenorhabditis</taxon>
    </lineage>
</organism>
<dbReference type="AlphaFoldDB" id="A0A8S1GPF0"/>
<dbReference type="EMBL" id="CAJGYM010000002">
    <property type="protein sequence ID" value="CAD6185226.1"/>
    <property type="molecule type" value="Genomic_DNA"/>
</dbReference>
<accession>A0A8S1GPF0</accession>
<comment type="caution">
    <text evidence="1">The sequence shown here is derived from an EMBL/GenBank/DDBJ whole genome shotgun (WGS) entry which is preliminary data.</text>
</comment>
<gene>
    <name evidence="1" type="ORF">CAUJ_LOCUS1145</name>
</gene>
<reference evidence="1" key="1">
    <citation type="submission" date="2020-10" db="EMBL/GenBank/DDBJ databases">
        <authorList>
            <person name="Kikuchi T."/>
        </authorList>
    </citation>
    <scope>NUCLEOTIDE SEQUENCE</scope>
    <source>
        <strain evidence="1">NKZ352</strain>
    </source>
</reference>
<evidence type="ECO:0000313" key="1">
    <source>
        <dbReference type="EMBL" id="CAD6185226.1"/>
    </source>
</evidence>
<dbReference type="Proteomes" id="UP000835052">
    <property type="component" value="Unassembled WGS sequence"/>
</dbReference>
<evidence type="ECO:0000313" key="2">
    <source>
        <dbReference type="Proteomes" id="UP000835052"/>
    </source>
</evidence>
<proteinExistence type="predicted"/>